<gene>
    <name evidence="2" type="ORF">R9Z33_07105</name>
</gene>
<evidence type="ECO:0000313" key="2">
    <source>
        <dbReference type="EMBL" id="WPB86639.1"/>
    </source>
</evidence>
<keyword evidence="1" id="KW-0732">Signal</keyword>
<accession>A0ABZ0PLM6</accession>
<sequence length="160" mass="17206">MRLGRRAALLALLPPLPALAQPVDHKQGVLGHLSAQIGTNNTPQILADPAVRRTLASLLGEPGVRLLASNLQLVAPIAFDGTALVLRGARQQALGEQEAFLSIRPRDGIMEVAILTGGRVRFVSQRPSGERSEMLDPQLLRWGVGRGVPLDERRVPPATR</sequence>
<protein>
    <submittedName>
        <fullName evidence="2">Uncharacterized protein</fullName>
    </submittedName>
</protein>
<proteinExistence type="predicted"/>
<evidence type="ECO:0000313" key="3">
    <source>
        <dbReference type="Proteomes" id="UP001305521"/>
    </source>
</evidence>
<dbReference type="RefSeq" id="WP_318650608.1">
    <property type="nucleotide sequence ID" value="NZ_CP137852.1"/>
</dbReference>
<evidence type="ECO:0000256" key="1">
    <source>
        <dbReference type="SAM" id="SignalP"/>
    </source>
</evidence>
<reference evidence="2 3" key="1">
    <citation type="submission" date="2023-11" db="EMBL/GenBank/DDBJ databases">
        <title>Arctic aerobic anoxygenic photoheterotroph Sediminicoccus rosea KRV36 adapts its photosynthesis to long days of polar summer.</title>
        <authorList>
            <person name="Tomasch J."/>
            <person name="Kopejtka K."/>
            <person name="Bily T."/>
            <person name="Gardiner A.T."/>
            <person name="Gardian Z."/>
            <person name="Shivaramu S."/>
            <person name="Koblizek M."/>
            <person name="Engelhardt F."/>
            <person name="Kaftan D."/>
        </authorList>
    </citation>
    <scope>NUCLEOTIDE SEQUENCE [LARGE SCALE GENOMIC DNA]</scope>
    <source>
        <strain evidence="2 3">R-30</strain>
    </source>
</reference>
<feature type="signal peptide" evidence="1">
    <location>
        <begin position="1"/>
        <end position="20"/>
    </location>
</feature>
<feature type="chain" id="PRO_5046331074" evidence="1">
    <location>
        <begin position="21"/>
        <end position="160"/>
    </location>
</feature>
<dbReference type="EMBL" id="CP137852">
    <property type="protein sequence ID" value="WPB86639.1"/>
    <property type="molecule type" value="Genomic_DNA"/>
</dbReference>
<name>A0ABZ0PLM6_9PROT</name>
<organism evidence="2 3">
    <name type="scientific">Sediminicoccus rosea</name>
    <dbReference type="NCBI Taxonomy" id="1225128"/>
    <lineage>
        <taxon>Bacteria</taxon>
        <taxon>Pseudomonadati</taxon>
        <taxon>Pseudomonadota</taxon>
        <taxon>Alphaproteobacteria</taxon>
        <taxon>Acetobacterales</taxon>
        <taxon>Roseomonadaceae</taxon>
        <taxon>Sediminicoccus</taxon>
    </lineage>
</organism>
<dbReference type="Proteomes" id="UP001305521">
    <property type="component" value="Chromosome"/>
</dbReference>
<keyword evidence="3" id="KW-1185">Reference proteome</keyword>